<keyword evidence="4" id="KW-0804">Transcription</keyword>
<dbReference type="PANTHER" id="PTHR30385">
    <property type="entry name" value="SIGMA FACTOR F FLAGELLAR"/>
    <property type="match status" value="1"/>
</dbReference>
<keyword evidence="6" id="KW-1185">Reference proteome</keyword>
<accession>A0A540WU76</accession>
<gene>
    <name evidence="5" type="ORF">FJV41_28825</name>
</gene>
<dbReference type="InterPro" id="IPR036388">
    <property type="entry name" value="WH-like_DNA-bd_sf"/>
</dbReference>
<dbReference type="OrthoDB" id="5385010at2"/>
<dbReference type="AlphaFoldDB" id="A0A540WU76"/>
<name>A0A540WU76_9BACT</name>
<dbReference type="InterPro" id="IPR013325">
    <property type="entry name" value="RNA_pol_sigma_r2"/>
</dbReference>
<keyword evidence="2" id="KW-0731">Sigma factor</keyword>
<dbReference type="GO" id="GO:0006352">
    <property type="term" value="P:DNA-templated transcription initiation"/>
    <property type="evidence" value="ECO:0007669"/>
    <property type="project" value="InterPro"/>
</dbReference>
<dbReference type="Gene3D" id="1.10.10.10">
    <property type="entry name" value="Winged helix-like DNA-binding domain superfamily/Winged helix DNA-binding domain"/>
    <property type="match status" value="1"/>
</dbReference>
<sequence>MRARASGDAALERRLSEEMLKSVRPIIRRVVGSLLARAGSLEPRDLEQVAREAVLRAISTYDATRGSQPFGKVAFFRVRAACEHHTRLHSSDVHLSDGDYKRRTLRSRAREERSVVRVHSLDAPSQFSDYGSVAESRSGELEAALREMSAVDAGDETPEALLLAGERRALVLGAVRRLSREHQELVSRVFGLHGSPQSVRSLAEAWGTPKSRVNRMLASALEELRELLADEGA</sequence>
<evidence type="ECO:0000256" key="3">
    <source>
        <dbReference type="ARBA" id="ARBA00023125"/>
    </source>
</evidence>
<evidence type="ECO:0000256" key="4">
    <source>
        <dbReference type="ARBA" id="ARBA00023163"/>
    </source>
</evidence>
<dbReference type="SUPFAM" id="SSF88659">
    <property type="entry name" value="Sigma3 and sigma4 domains of RNA polymerase sigma factors"/>
    <property type="match status" value="1"/>
</dbReference>
<evidence type="ECO:0000313" key="6">
    <source>
        <dbReference type="Proteomes" id="UP000315369"/>
    </source>
</evidence>
<evidence type="ECO:0000256" key="2">
    <source>
        <dbReference type="ARBA" id="ARBA00023082"/>
    </source>
</evidence>
<keyword evidence="1" id="KW-0805">Transcription regulation</keyword>
<evidence type="ECO:0000256" key="1">
    <source>
        <dbReference type="ARBA" id="ARBA00023015"/>
    </source>
</evidence>
<dbReference type="SUPFAM" id="SSF88946">
    <property type="entry name" value="Sigma2 domain of RNA polymerase sigma factors"/>
    <property type="match status" value="1"/>
</dbReference>
<keyword evidence="3" id="KW-0238">DNA-binding</keyword>
<proteinExistence type="predicted"/>
<dbReference type="InterPro" id="IPR013324">
    <property type="entry name" value="RNA_pol_sigma_r3/r4-like"/>
</dbReference>
<dbReference type="PANTHER" id="PTHR30385:SF4">
    <property type="entry name" value="RNA POLYMERASE SIGMA-E FACTOR"/>
    <property type="match status" value="1"/>
</dbReference>
<evidence type="ECO:0000313" key="5">
    <source>
        <dbReference type="EMBL" id="TQF12490.1"/>
    </source>
</evidence>
<comment type="caution">
    <text evidence="5">The sequence shown here is derived from an EMBL/GenBank/DDBJ whole genome shotgun (WGS) entry which is preliminary data.</text>
</comment>
<dbReference type="Proteomes" id="UP000315369">
    <property type="component" value="Unassembled WGS sequence"/>
</dbReference>
<reference evidence="5 6" key="1">
    <citation type="submission" date="2019-06" db="EMBL/GenBank/DDBJ databases">
        <authorList>
            <person name="Livingstone P."/>
            <person name="Whitworth D."/>
        </authorList>
    </citation>
    <scope>NUCLEOTIDE SEQUENCE [LARGE SCALE GENOMIC DNA]</scope>
    <source>
        <strain evidence="5 6">AM401</strain>
    </source>
</reference>
<dbReference type="EMBL" id="VIFM01000137">
    <property type="protein sequence ID" value="TQF12490.1"/>
    <property type="molecule type" value="Genomic_DNA"/>
</dbReference>
<organism evidence="5 6">
    <name type="scientific">Myxococcus llanfairpwllgwyngyllgogerychwyrndrobwllllantysiliogogogochensis</name>
    <dbReference type="NCBI Taxonomy" id="2590453"/>
    <lineage>
        <taxon>Bacteria</taxon>
        <taxon>Pseudomonadati</taxon>
        <taxon>Myxococcota</taxon>
        <taxon>Myxococcia</taxon>
        <taxon>Myxococcales</taxon>
        <taxon>Cystobacterineae</taxon>
        <taxon>Myxococcaceae</taxon>
        <taxon>Myxococcus</taxon>
    </lineage>
</organism>
<protein>
    <submittedName>
        <fullName evidence="5">Sigma-70 family RNA polymerase sigma factor</fullName>
    </submittedName>
</protein>
<dbReference type="GO" id="GO:0003677">
    <property type="term" value="F:DNA binding"/>
    <property type="evidence" value="ECO:0007669"/>
    <property type="project" value="UniProtKB-KW"/>
</dbReference>
<dbReference type="GO" id="GO:0016987">
    <property type="term" value="F:sigma factor activity"/>
    <property type="evidence" value="ECO:0007669"/>
    <property type="project" value="UniProtKB-KW"/>
</dbReference>